<evidence type="ECO:0000313" key="3">
    <source>
        <dbReference type="EMBL" id="NWJ77654.1"/>
    </source>
</evidence>
<feature type="coiled-coil region" evidence="1">
    <location>
        <begin position="83"/>
        <end position="203"/>
    </location>
</feature>
<sequence>MNWFRGSGKKESEDYEKEYLAQYKKQQKSKPKKRVSKHNKAIEIESDEKNQDVEVRTQKKEPEPLSIKFESAKQEYNVTIKNLMDAKKVLNGIKEDIQKSNSEYADIISKIKSTRVELLNANSELRKKTEEIGKTTEEQRKKDSLIQEINNSKRELSEIKDEIKKYNGELESVRTKVDNSPDVKKMKEEKEQIENEIIQKRKELDSGFRELKFIKDEMAKSSKSEGTEKIVDAASAVVASMNQKLQTTLTELNAVKKALEDERGRRKNST</sequence>
<evidence type="ECO:0000313" key="4">
    <source>
        <dbReference type="Proteomes" id="UP000527815"/>
    </source>
</evidence>
<protein>
    <recommendedName>
        <fullName evidence="5">DNA repair protein</fullName>
    </recommendedName>
</protein>
<organism evidence="3 4">
    <name type="scientific">Marine Group I thaumarchaeote</name>
    <dbReference type="NCBI Taxonomy" id="2511932"/>
    <lineage>
        <taxon>Archaea</taxon>
        <taxon>Nitrososphaerota</taxon>
        <taxon>Marine Group I</taxon>
    </lineage>
</organism>
<reference evidence="3 4" key="1">
    <citation type="journal article" date="2019" name="Environ. Microbiol.">
        <title>Genomics insights into ecotype formation of ammonia-oxidizing archaea in the deep ocean.</title>
        <authorList>
            <person name="Wang Y."/>
            <person name="Huang J.M."/>
            <person name="Cui G.J."/>
            <person name="Nunoura T."/>
            <person name="Takaki Y."/>
            <person name="Li W.L."/>
            <person name="Li J."/>
            <person name="Gao Z.M."/>
            <person name="Takai K."/>
            <person name="Zhang A.Q."/>
            <person name="Stepanauskas R."/>
        </authorList>
    </citation>
    <scope>NUCLEOTIDE SEQUENCE [LARGE SCALE GENOMIC DNA]</scope>
    <source>
        <strain evidence="3 4">D1b</strain>
    </source>
</reference>
<evidence type="ECO:0000256" key="2">
    <source>
        <dbReference type="SAM" id="MobiDB-lite"/>
    </source>
</evidence>
<evidence type="ECO:0000256" key="1">
    <source>
        <dbReference type="SAM" id="Coils"/>
    </source>
</evidence>
<keyword evidence="1" id="KW-0175">Coiled coil</keyword>
<proteinExistence type="predicted"/>
<feature type="region of interest" description="Disordered" evidence="2">
    <location>
        <begin position="24"/>
        <end position="61"/>
    </location>
</feature>
<comment type="caution">
    <text evidence="3">The sequence shown here is derived from an EMBL/GenBank/DDBJ whole genome shotgun (WGS) entry which is preliminary data.</text>
</comment>
<feature type="compositionally biased region" description="Basic residues" evidence="2">
    <location>
        <begin position="25"/>
        <end position="39"/>
    </location>
</feature>
<accession>A0A7K4N3E0</accession>
<name>A0A7K4N3E0_9ARCH</name>
<dbReference type="EMBL" id="JACASZ010000067">
    <property type="protein sequence ID" value="NWJ77654.1"/>
    <property type="molecule type" value="Genomic_DNA"/>
</dbReference>
<gene>
    <name evidence="3" type="ORF">HX865_04025</name>
</gene>
<feature type="compositionally biased region" description="Basic and acidic residues" evidence="2">
    <location>
        <begin position="40"/>
        <end position="61"/>
    </location>
</feature>
<evidence type="ECO:0008006" key="5">
    <source>
        <dbReference type="Google" id="ProtNLM"/>
    </source>
</evidence>
<dbReference type="AlphaFoldDB" id="A0A7K4N3E0"/>
<dbReference type="Proteomes" id="UP000527815">
    <property type="component" value="Unassembled WGS sequence"/>
</dbReference>